<proteinExistence type="predicted"/>
<dbReference type="GO" id="GO:0006897">
    <property type="term" value="P:endocytosis"/>
    <property type="evidence" value="ECO:0007669"/>
    <property type="project" value="TreeGrafter"/>
</dbReference>
<keyword evidence="2" id="KW-1185">Reference proteome</keyword>
<dbReference type="PROSITE" id="PS51835">
    <property type="entry name" value="DENN_C9ORF72"/>
    <property type="match status" value="1"/>
</dbReference>
<dbReference type="AlphaFoldDB" id="A0AAU9WYB3"/>
<dbReference type="Pfam" id="PF15019">
    <property type="entry name" value="C9orf72-like"/>
    <property type="match status" value="1"/>
</dbReference>
<evidence type="ECO:0000313" key="2">
    <source>
        <dbReference type="Proteomes" id="UP001159428"/>
    </source>
</evidence>
<dbReference type="Proteomes" id="UP001159428">
    <property type="component" value="Unassembled WGS sequence"/>
</dbReference>
<dbReference type="EMBL" id="CALNXJ010000024">
    <property type="protein sequence ID" value="CAH3130167.1"/>
    <property type="molecule type" value="Genomic_DNA"/>
</dbReference>
<dbReference type="PANTHER" id="PTHR31855:SF2">
    <property type="entry name" value="GUANINE NUCLEOTIDE EXCHANGE FACTOR C9ORF72"/>
    <property type="match status" value="1"/>
</dbReference>
<dbReference type="PANTHER" id="PTHR31855">
    <property type="entry name" value="GUANINE NUCLEOTIDE EXCHANGE C9ORF72"/>
    <property type="match status" value="1"/>
</dbReference>
<name>A0AAU9WYB3_9CNID</name>
<dbReference type="InterPro" id="IPR027819">
    <property type="entry name" value="C9orf72"/>
</dbReference>
<evidence type="ECO:0000313" key="1">
    <source>
        <dbReference type="EMBL" id="CAH3130167.1"/>
    </source>
</evidence>
<sequence length="476" mass="53222">MAGISKLEEVFGDDDSSSFWTTPADDIFRFSNLSPSHMSVLKESGPFVAVVLSCWDNVLGPRLQHVWRGNGDTESQEKSVKYVIGRTLHGELLRDAPENVVDTKLYVVKDYGIVCHSFIFSGCDKYGINISALSFIIPLSEFQNYLPLLELVEERVKILIAKLRVLQAKNLTSSLSAFSKYLPRFIQTIASLKTAGIPDSIPLSETSFGPGQASSLDDHFLRRVITSHLQTFGSTLVVGKALDKVNLMVNTLALMLSPEERKRSRYAVDTLANDSSDFYDSDLFVQGLLKSSKESFSLPVKGIITSSLPSTLVDMDTGEVKQTCPFNEHIVIRREFIDIELALLSEEAEDTPVFPELGLLHYSEEIGLLVQTFMHDIQILPYVCGVREGFIDNFLRLLDRKALALIKYVETQSSHGTVPLNDAAKRQLRQDLQLVTEADYSIVLTRAEKLHPGIYTFLKGDPRQNADRVQALFESF</sequence>
<organism evidence="1 2">
    <name type="scientific">Pocillopora meandrina</name>
    <dbReference type="NCBI Taxonomy" id="46732"/>
    <lineage>
        <taxon>Eukaryota</taxon>
        <taxon>Metazoa</taxon>
        <taxon>Cnidaria</taxon>
        <taxon>Anthozoa</taxon>
        <taxon>Hexacorallia</taxon>
        <taxon>Scleractinia</taxon>
        <taxon>Astrocoeniina</taxon>
        <taxon>Pocilloporidae</taxon>
        <taxon>Pocillopora</taxon>
    </lineage>
</organism>
<protein>
    <submittedName>
        <fullName evidence="1">Uncharacterized protein</fullName>
    </submittedName>
</protein>
<dbReference type="GO" id="GO:0005776">
    <property type="term" value="C:autophagosome"/>
    <property type="evidence" value="ECO:0007669"/>
    <property type="project" value="TreeGrafter"/>
</dbReference>
<accession>A0AAU9WYB3</accession>
<dbReference type="GO" id="GO:0005768">
    <property type="term" value="C:endosome"/>
    <property type="evidence" value="ECO:0007669"/>
    <property type="project" value="TreeGrafter"/>
</dbReference>
<reference evidence="1 2" key="1">
    <citation type="submission" date="2022-05" db="EMBL/GenBank/DDBJ databases">
        <authorList>
            <consortium name="Genoscope - CEA"/>
            <person name="William W."/>
        </authorList>
    </citation>
    <scope>NUCLEOTIDE SEQUENCE [LARGE SCALE GENOMIC DNA]</scope>
</reference>
<comment type="caution">
    <text evidence="1">The sequence shown here is derived from an EMBL/GenBank/DDBJ whole genome shotgun (WGS) entry which is preliminary data.</text>
</comment>
<dbReference type="GO" id="GO:0006914">
    <property type="term" value="P:autophagy"/>
    <property type="evidence" value="ECO:0007669"/>
    <property type="project" value="TreeGrafter"/>
</dbReference>
<dbReference type="GO" id="GO:0005085">
    <property type="term" value="F:guanyl-nucleotide exchange factor activity"/>
    <property type="evidence" value="ECO:0007669"/>
    <property type="project" value="InterPro"/>
</dbReference>
<gene>
    <name evidence="1" type="ORF">PMEA_00013847</name>
</gene>